<sequence>MSSSTPNQYVMAPDRHAEVSDQTLRFSKDGTFQISVFEDLHFAEDASKDVKSKGVMRYVLEKESPDFVVINGDLVSGEFTKASNSSEYVHDVVSPLVEKGKLWASTYGNHDSNTNLSPRQDVFDQEKKYPNSLTQRKVFAPKAGITNYYLPVYSHKAPESSTPALILWFFDSKGGSYATNRDKDVSPGNRGDWVDASVVDWFVEAKKNLSAEYDHTIPSLAFFHIPSHAMLKYQQDGFDASRTPGINGETVVSQGSMDTDYSGQDRRFMEALLNTTGLMATFSGHDHKNDWCFKWDGHTVDQDLKGNGINMCYGRHTGYGGYGDATRGGRQVLLDQETMDDEIKTWIRLEDGTISAPVTLNATYGQDKYAKINHKRSFETSSASGVHDHSALLMMICLWLSIGVMFWRR</sequence>
<dbReference type="PANTHER" id="PTHR32440:SF11">
    <property type="entry name" value="METALLOPHOSPHOESTERASE DOMAIN-CONTAINING PROTEIN"/>
    <property type="match status" value="1"/>
</dbReference>
<keyword evidence="4" id="KW-1185">Reference proteome</keyword>
<reference evidence="3" key="2">
    <citation type="journal article" date="2023" name="IMA Fungus">
        <title>Comparative genomic study of the Penicillium genus elucidates a diverse pangenome and 15 lateral gene transfer events.</title>
        <authorList>
            <person name="Petersen C."/>
            <person name="Sorensen T."/>
            <person name="Nielsen M.R."/>
            <person name="Sondergaard T.E."/>
            <person name="Sorensen J.L."/>
            <person name="Fitzpatrick D.A."/>
            <person name="Frisvad J.C."/>
            <person name="Nielsen K.L."/>
        </authorList>
    </citation>
    <scope>NUCLEOTIDE SEQUENCE</scope>
    <source>
        <strain evidence="3">IBT 21472</strain>
    </source>
</reference>
<dbReference type="Gene3D" id="3.60.21.10">
    <property type="match status" value="1"/>
</dbReference>
<dbReference type="SUPFAM" id="SSF56300">
    <property type="entry name" value="Metallo-dependent phosphatases"/>
    <property type="match status" value="1"/>
</dbReference>
<name>A0A9W9PZR3_9EURO</name>
<comment type="caution">
    <text evidence="3">The sequence shown here is derived from an EMBL/GenBank/DDBJ whole genome shotgun (WGS) entry which is preliminary data.</text>
</comment>
<proteinExistence type="predicted"/>
<dbReference type="Pfam" id="PF00149">
    <property type="entry name" value="Metallophos"/>
    <property type="match status" value="1"/>
</dbReference>
<keyword evidence="1" id="KW-0472">Membrane</keyword>
<dbReference type="GO" id="GO:0005737">
    <property type="term" value="C:cytoplasm"/>
    <property type="evidence" value="ECO:0007669"/>
    <property type="project" value="TreeGrafter"/>
</dbReference>
<keyword evidence="1" id="KW-0812">Transmembrane</keyword>
<dbReference type="PANTHER" id="PTHR32440">
    <property type="entry name" value="PHOSPHATASE DCR2-RELATED-RELATED"/>
    <property type="match status" value="1"/>
</dbReference>
<protein>
    <recommendedName>
        <fullName evidence="2">Calcineurin-like phosphoesterase domain-containing protein</fullName>
    </recommendedName>
</protein>
<dbReference type="CDD" id="cd07383">
    <property type="entry name" value="MPP_Dcr2"/>
    <property type="match status" value="1"/>
</dbReference>
<feature type="transmembrane region" description="Helical" evidence="1">
    <location>
        <begin position="390"/>
        <end position="407"/>
    </location>
</feature>
<evidence type="ECO:0000259" key="2">
    <source>
        <dbReference type="Pfam" id="PF00149"/>
    </source>
</evidence>
<reference evidence="3" key="1">
    <citation type="submission" date="2022-12" db="EMBL/GenBank/DDBJ databases">
        <authorList>
            <person name="Petersen C."/>
        </authorList>
    </citation>
    <scope>NUCLEOTIDE SEQUENCE</scope>
    <source>
        <strain evidence="3">IBT 21472</strain>
    </source>
</reference>
<gene>
    <name evidence="3" type="ORF">N7476_006140</name>
</gene>
<dbReference type="InterPro" id="IPR004843">
    <property type="entry name" value="Calcineurin-like_PHP"/>
</dbReference>
<organism evidence="3 4">
    <name type="scientific">Penicillium atrosanguineum</name>
    <dbReference type="NCBI Taxonomy" id="1132637"/>
    <lineage>
        <taxon>Eukaryota</taxon>
        <taxon>Fungi</taxon>
        <taxon>Dikarya</taxon>
        <taxon>Ascomycota</taxon>
        <taxon>Pezizomycotina</taxon>
        <taxon>Eurotiomycetes</taxon>
        <taxon>Eurotiomycetidae</taxon>
        <taxon>Eurotiales</taxon>
        <taxon>Aspergillaceae</taxon>
        <taxon>Penicillium</taxon>
    </lineage>
</organism>
<dbReference type="OrthoDB" id="783096at2759"/>
<dbReference type="EMBL" id="JAPZBO010000005">
    <property type="protein sequence ID" value="KAJ5315833.1"/>
    <property type="molecule type" value="Genomic_DNA"/>
</dbReference>
<dbReference type="InterPro" id="IPR029052">
    <property type="entry name" value="Metallo-depent_PP-like"/>
</dbReference>
<dbReference type="AlphaFoldDB" id="A0A9W9PZR3"/>
<dbReference type="GO" id="GO:0016788">
    <property type="term" value="F:hydrolase activity, acting on ester bonds"/>
    <property type="evidence" value="ECO:0007669"/>
    <property type="project" value="TreeGrafter"/>
</dbReference>
<evidence type="ECO:0000256" key="1">
    <source>
        <dbReference type="SAM" id="Phobius"/>
    </source>
</evidence>
<accession>A0A9W9PZR3</accession>
<keyword evidence="1" id="KW-1133">Transmembrane helix</keyword>
<feature type="domain" description="Calcineurin-like phosphoesterase" evidence="2">
    <location>
        <begin position="55"/>
        <end position="288"/>
    </location>
</feature>
<evidence type="ECO:0000313" key="3">
    <source>
        <dbReference type="EMBL" id="KAJ5315833.1"/>
    </source>
</evidence>
<evidence type="ECO:0000313" key="4">
    <source>
        <dbReference type="Proteomes" id="UP001147746"/>
    </source>
</evidence>
<dbReference type="Proteomes" id="UP001147746">
    <property type="component" value="Unassembled WGS sequence"/>
</dbReference>